<comment type="caution">
    <text evidence="5">The sequence shown here is derived from an EMBL/GenBank/DDBJ whole genome shotgun (WGS) entry which is preliminary data.</text>
</comment>
<feature type="domain" description="DEUBAD" evidence="4">
    <location>
        <begin position="45"/>
        <end position="162"/>
    </location>
</feature>
<accession>A0AAV6UHC9</accession>
<dbReference type="InterPro" id="IPR057748">
    <property type="entry name" value="NFRKB_WH_2"/>
</dbReference>
<feature type="region of interest" description="Disordered" evidence="3">
    <location>
        <begin position="1"/>
        <end position="26"/>
    </location>
</feature>
<dbReference type="PANTHER" id="PTHR13052">
    <property type="entry name" value="NFRKB-RELATED"/>
    <property type="match status" value="1"/>
</dbReference>
<dbReference type="AlphaFoldDB" id="A0AAV6UHC9"/>
<dbReference type="Pfam" id="PF25793">
    <property type="entry name" value="WHD_2nd_NFRKB"/>
    <property type="match status" value="1"/>
</dbReference>
<feature type="compositionally biased region" description="Polar residues" evidence="3">
    <location>
        <begin position="241"/>
        <end position="256"/>
    </location>
</feature>
<feature type="compositionally biased region" description="Acidic residues" evidence="3">
    <location>
        <begin position="210"/>
        <end position="221"/>
    </location>
</feature>
<dbReference type="PROSITE" id="PS51916">
    <property type="entry name" value="DEUBAD"/>
    <property type="match status" value="1"/>
</dbReference>
<organism evidence="5 6">
    <name type="scientific">Oedothorax gibbosus</name>
    <dbReference type="NCBI Taxonomy" id="931172"/>
    <lineage>
        <taxon>Eukaryota</taxon>
        <taxon>Metazoa</taxon>
        <taxon>Ecdysozoa</taxon>
        <taxon>Arthropoda</taxon>
        <taxon>Chelicerata</taxon>
        <taxon>Arachnida</taxon>
        <taxon>Araneae</taxon>
        <taxon>Araneomorphae</taxon>
        <taxon>Entelegynae</taxon>
        <taxon>Araneoidea</taxon>
        <taxon>Linyphiidae</taxon>
        <taxon>Erigoninae</taxon>
        <taxon>Oedothorax</taxon>
    </lineage>
</organism>
<reference evidence="5 6" key="1">
    <citation type="journal article" date="2022" name="Nat. Ecol. Evol.">
        <title>A masculinizing supergene underlies an exaggerated male reproductive morph in a spider.</title>
        <authorList>
            <person name="Hendrickx F."/>
            <person name="De Corte Z."/>
            <person name="Sonet G."/>
            <person name="Van Belleghem S.M."/>
            <person name="Kostlbacher S."/>
            <person name="Vangestel C."/>
        </authorList>
    </citation>
    <scope>NUCLEOTIDE SEQUENCE [LARGE SCALE GENOMIC DNA]</scope>
    <source>
        <strain evidence="5">W744_W776</strain>
    </source>
</reference>
<feature type="region of interest" description="Disordered" evidence="3">
    <location>
        <begin position="769"/>
        <end position="788"/>
    </location>
</feature>
<dbReference type="CDD" id="cd21865">
    <property type="entry name" value="DEUBAD_NFRKB"/>
    <property type="match status" value="1"/>
</dbReference>
<proteinExistence type="predicted"/>
<dbReference type="InterPro" id="IPR044867">
    <property type="entry name" value="DEUBAD_dom"/>
</dbReference>
<dbReference type="InterPro" id="IPR038106">
    <property type="entry name" value="NFRKB_winged_sf"/>
</dbReference>
<dbReference type="GO" id="GO:0031011">
    <property type="term" value="C:Ino80 complex"/>
    <property type="evidence" value="ECO:0007669"/>
    <property type="project" value="InterPro"/>
</dbReference>
<dbReference type="Proteomes" id="UP000827092">
    <property type="component" value="Unassembled WGS sequence"/>
</dbReference>
<sequence>MDNYAMDSASTVDDSNESADEIESGDENGDLYESCCFGDEIVHIPQCFCMDEEIVNEVLSPAIWRNVFNSKHGKRLRKLLPVFPEEDEKEKNITLRKLVYKENFKFGVPFKDFFRKLKDGFLSNDIAEVTKALRKAKYKDYKSQQKRYSYQLFRNILFSRKKLLNASYSLPPGQPYKMQQFVAKPKDVTLSERTRLRYFSALQDLREEVGEIDTSSEDENYPESSPPKVSRKFKKQHQNHDSSNSEVSRITATTSFPPELPGSGHFLNQCLEMFEISEERYREMVDSHKIRILLSPSHPQLKTSHIELKGIITRCNLNKRSSSKISDSVSKKKAKVPDTCENLGLLPNNAESMDKEKPISLAHIVIKEEPKIDITKCDVVLEAVPSSLQDIEVQTDSLSVQEVHEARLGDLLKSKLPSPRPQVHHYPTCFFALLRDLFCTSPEQKLSAVKLEEKVKNWQSGPTAALFEWSHIQDSWSDLVSSALKFLAGDLINILPETFVPFLDYKEKQQQWQWIGSGRDSDEQMFELCQQWLDNKDDISSDILEISQGSPPPPRMITGWTVSPSSEEEKTIYHLQECIRYQNPHRAFTFKVHGYEAVVGPVKGVYGKESGVNKAREHSLLTSDRPPFVTILSLVRDSAARLPNGEGTRADICELLKDSQYLAPASEQQIHTVVSGALDRLHYEKDPCVKYDVNRKLWIYLHRHRTEEEFERIHQAQAAAAKARKAIQKTKIPKIKNKDVVRAFTSAHVIPNSENVALLNVDIPAIISTGQSSQSPRSGTSPRTQGNRLNFSVHAIPGATQKEVKCSVIGLDNQSKNIEVIKTEPLEKSPPSNTHSFERARKTVASTIPSQIQVRDINTTRQSQFPNLSFPYTKSIIGNVNGAQIVNVTPIQIRPCSDQIRNMTNISSNVHDVLNVDMKPSSPSFVGQPPVLQPIITHHSVEKKTPVTTVSTSVTPSIISTSTPVATKTKVTCANLSNLQAATISGFQTIVIKQEPGLRTCNGVSTIPLLSIEERLPSGNQTSIGSGPVVARLLHGSQYLSFGNLVASSPSSSTAKQIPGSVQNFRVQGGNICQQVLSTSTIKVMHSAPVSGISDPRLPVIALKNQLGSVKDQSVITQTPTSLNVCGRLYQMTNIRNAMLSKDSNETKISDISTLKESNVTVVKDSNIPDATFPALSVATTIYNTPLVITNRNPQAVLKVTPSGS</sequence>
<dbReference type="Pfam" id="PF14465">
    <property type="entry name" value="WHD_1st_NFRKB"/>
    <property type="match status" value="1"/>
</dbReference>
<dbReference type="InterPro" id="IPR024867">
    <property type="entry name" value="NFRKB"/>
</dbReference>
<gene>
    <name evidence="5" type="ORF">JTE90_002846</name>
</gene>
<keyword evidence="2" id="KW-0539">Nucleus</keyword>
<dbReference type="GO" id="GO:0002020">
    <property type="term" value="F:protease binding"/>
    <property type="evidence" value="ECO:0007669"/>
    <property type="project" value="TreeGrafter"/>
</dbReference>
<feature type="compositionally biased region" description="Acidic residues" evidence="3">
    <location>
        <begin position="14"/>
        <end position="26"/>
    </location>
</feature>
<name>A0AAV6UHC9_9ARAC</name>
<evidence type="ECO:0000256" key="3">
    <source>
        <dbReference type="SAM" id="MobiDB-lite"/>
    </source>
</evidence>
<evidence type="ECO:0000259" key="4">
    <source>
        <dbReference type="PROSITE" id="PS51916"/>
    </source>
</evidence>
<feature type="region of interest" description="Disordered" evidence="3">
    <location>
        <begin position="210"/>
        <end position="260"/>
    </location>
</feature>
<evidence type="ECO:0000313" key="5">
    <source>
        <dbReference type="EMBL" id="KAG8183464.1"/>
    </source>
</evidence>
<evidence type="ECO:0000313" key="6">
    <source>
        <dbReference type="Proteomes" id="UP000827092"/>
    </source>
</evidence>
<dbReference type="EMBL" id="JAFNEN010000416">
    <property type="protein sequence ID" value="KAG8183464.1"/>
    <property type="molecule type" value="Genomic_DNA"/>
</dbReference>
<dbReference type="InterPro" id="IPR025220">
    <property type="entry name" value="NFRKB_WH_1"/>
</dbReference>
<evidence type="ECO:0000256" key="2">
    <source>
        <dbReference type="ARBA" id="ARBA00023242"/>
    </source>
</evidence>
<dbReference type="PANTHER" id="PTHR13052:SF3">
    <property type="entry name" value="NUCLEAR FACTOR RELATED TO KAPPA-B-BINDING PROTEIN"/>
    <property type="match status" value="1"/>
</dbReference>
<comment type="subcellular location">
    <subcellularLocation>
        <location evidence="1">Nucleus</location>
    </subcellularLocation>
</comment>
<evidence type="ECO:0000256" key="1">
    <source>
        <dbReference type="ARBA" id="ARBA00004123"/>
    </source>
</evidence>
<dbReference type="Gene3D" id="1.10.10.2430">
    <property type="entry name" value="NFRKB winged helix-like domain"/>
    <property type="match status" value="1"/>
</dbReference>
<keyword evidence="6" id="KW-1185">Reference proteome</keyword>
<protein>
    <recommendedName>
        <fullName evidence="4">DEUBAD domain-containing protein</fullName>
    </recommendedName>
</protein>